<dbReference type="Proteomes" id="UP001500416">
    <property type="component" value="Unassembled WGS sequence"/>
</dbReference>
<feature type="domain" description="YcxB-like C-terminal" evidence="2">
    <location>
        <begin position="93"/>
        <end position="152"/>
    </location>
</feature>
<feature type="transmembrane region" description="Helical" evidence="1">
    <location>
        <begin position="51"/>
        <end position="68"/>
    </location>
</feature>
<protein>
    <recommendedName>
        <fullName evidence="2">YcxB-like C-terminal domain-containing protein</fullName>
    </recommendedName>
</protein>
<dbReference type="EMBL" id="BAAABU010000003">
    <property type="protein sequence ID" value="GAA0219837.1"/>
    <property type="molecule type" value="Genomic_DNA"/>
</dbReference>
<evidence type="ECO:0000313" key="4">
    <source>
        <dbReference type="Proteomes" id="UP001500416"/>
    </source>
</evidence>
<gene>
    <name evidence="3" type="ORF">GCM10010492_17340</name>
</gene>
<keyword evidence="1" id="KW-0812">Transmembrane</keyword>
<keyword evidence="1" id="KW-0472">Membrane</keyword>
<proteinExistence type="predicted"/>
<dbReference type="InterPro" id="IPR025588">
    <property type="entry name" value="YcxB-like_C"/>
</dbReference>
<evidence type="ECO:0000259" key="2">
    <source>
        <dbReference type="Pfam" id="PF14317"/>
    </source>
</evidence>
<name>A0ABP3D066_9PSEU</name>
<reference evidence="4" key="1">
    <citation type="journal article" date="2019" name="Int. J. Syst. Evol. Microbiol.">
        <title>The Global Catalogue of Microorganisms (GCM) 10K type strain sequencing project: providing services to taxonomists for standard genome sequencing and annotation.</title>
        <authorList>
            <consortium name="The Broad Institute Genomics Platform"/>
            <consortium name="The Broad Institute Genome Sequencing Center for Infectious Disease"/>
            <person name="Wu L."/>
            <person name="Ma J."/>
        </authorList>
    </citation>
    <scope>NUCLEOTIDE SEQUENCE [LARGE SCALE GENOMIC DNA]</scope>
    <source>
        <strain evidence="4">JCM 3380</strain>
    </source>
</reference>
<evidence type="ECO:0000256" key="1">
    <source>
        <dbReference type="SAM" id="Phobius"/>
    </source>
</evidence>
<dbReference type="Pfam" id="PF14317">
    <property type="entry name" value="YcxB"/>
    <property type="match status" value="1"/>
</dbReference>
<dbReference type="RefSeq" id="WP_343933152.1">
    <property type="nucleotide sequence ID" value="NZ_BAAABU010000003.1"/>
</dbReference>
<comment type="caution">
    <text evidence="3">The sequence shown here is derived from an EMBL/GenBank/DDBJ whole genome shotgun (WGS) entry which is preliminary data.</text>
</comment>
<keyword evidence="4" id="KW-1185">Reference proteome</keyword>
<accession>A0ABP3D066</accession>
<feature type="transmembrane region" description="Helical" evidence="1">
    <location>
        <begin position="29"/>
        <end position="45"/>
    </location>
</feature>
<sequence>MNSHVLVPYDETLLRRTIEYILQPHVKRFRPLGIALLVLGVLMAALDVSRYVLWAPMVVAGVFCAFVVKPMMIGSTVKQQWSGIKADFRLDADEEWVSFSYPAFQSRIRWEAMEKVVETPDAWMLVLGKIQVMTVAKSAMNPEQLAEFTALLARRRPPVAA</sequence>
<evidence type="ECO:0000313" key="3">
    <source>
        <dbReference type="EMBL" id="GAA0219837.1"/>
    </source>
</evidence>
<organism evidence="3 4">
    <name type="scientific">Saccharothrix mutabilis subsp. mutabilis</name>
    <dbReference type="NCBI Taxonomy" id="66855"/>
    <lineage>
        <taxon>Bacteria</taxon>
        <taxon>Bacillati</taxon>
        <taxon>Actinomycetota</taxon>
        <taxon>Actinomycetes</taxon>
        <taxon>Pseudonocardiales</taxon>
        <taxon>Pseudonocardiaceae</taxon>
        <taxon>Saccharothrix</taxon>
    </lineage>
</organism>
<keyword evidence="1" id="KW-1133">Transmembrane helix</keyword>